<sequence>MSTNRRPRLERVSLFSDGVFAVLITILVLELTPPEGDTFAALIPLWPTGLSYAVSFFFIAIVWINHHHLFSYAGAATPKLVWSNFLHLFAVSLIPFTTEWNAETRLTSSAPVVLYAAVFVLVNCTYLALCWEAVDQQSRESTSHRLRRMLQMRSFVTVVAFSAAALIALRWPAVAMGLIIVCLMLYLRPDIPGADQADRQPVPAREDG</sequence>
<dbReference type="Pfam" id="PF06736">
    <property type="entry name" value="TMEM175"/>
    <property type="match status" value="1"/>
</dbReference>
<comment type="similarity">
    <text evidence="2">Belongs to the TMEM175 family.</text>
</comment>
<evidence type="ECO:0000256" key="4">
    <source>
        <dbReference type="ARBA" id="ARBA00022538"/>
    </source>
</evidence>
<evidence type="ECO:0000313" key="15">
    <source>
        <dbReference type="Proteomes" id="UP000220914"/>
    </source>
</evidence>
<evidence type="ECO:0000256" key="3">
    <source>
        <dbReference type="ARBA" id="ARBA00022448"/>
    </source>
</evidence>
<comment type="catalytic activity">
    <reaction evidence="12">
        <text>K(+)(in) = K(+)(out)</text>
        <dbReference type="Rhea" id="RHEA:29463"/>
        <dbReference type="ChEBI" id="CHEBI:29103"/>
    </reaction>
</comment>
<accession>A0A2A7N6N7</accession>
<evidence type="ECO:0000256" key="11">
    <source>
        <dbReference type="ARBA" id="ARBA00023303"/>
    </source>
</evidence>
<name>A0A2A7N6N7_MYCAG</name>
<keyword evidence="6" id="KW-0631">Potassium channel</keyword>
<evidence type="ECO:0000256" key="10">
    <source>
        <dbReference type="ARBA" id="ARBA00023136"/>
    </source>
</evidence>
<dbReference type="Proteomes" id="UP000220914">
    <property type="component" value="Unassembled WGS sequence"/>
</dbReference>
<evidence type="ECO:0000313" key="14">
    <source>
        <dbReference type="EMBL" id="PEG39536.1"/>
    </source>
</evidence>
<dbReference type="OrthoDB" id="7626281at2"/>
<dbReference type="GO" id="GO:0005267">
    <property type="term" value="F:potassium channel activity"/>
    <property type="evidence" value="ECO:0007669"/>
    <property type="project" value="UniProtKB-KW"/>
</dbReference>
<keyword evidence="3" id="KW-0813">Transport</keyword>
<evidence type="ECO:0000256" key="12">
    <source>
        <dbReference type="ARBA" id="ARBA00034430"/>
    </source>
</evidence>
<dbReference type="GO" id="GO:0016020">
    <property type="term" value="C:membrane"/>
    <property type="evidence" value="ECO:0007669"/>
    <property type="project" value="UniProtKB-SubCell"/>
</dbReference>
<dbReference type="GO" id="GO:0015252">
    <property type="term" value="F:proton channel activity"/>
    <property type="evidence" value="ECO:0007669"/>
    <property type="project" value="InterPro"/>
</dbReference>
<evidence type="ECO:0000256" key="9">
    <source>
        <dbReference type="ARBA" id="ARBA00023065"/>
    </source>
</evidence>
<evidence type="ECO:0000256" key="1">
    <source>
        <dbReference type="ARBA" id="ARBA00004141"/>
    </source>
</evidence>
<comment type="subcellular location">
    <subcellularLocation>
        <location evidence="1">Membrane</location>
        <topology evidence="1">Multi-pass membrane protein</topology>
    </subcellularLocation>
</comment>
<evidence type="ECO:0000256" key="5">
    <source>
        <dbReference type="ARBA" id="ARBA00022692"/>
    </source>
</evidence>
<keyword evidence="5 13" id="KW-0812">Transmembrane</keyword>
<keyword evidence="10 13" id="KW-0472">Membrane</keyword>
<keyword evidence="7" id="KW-0630">Potassium</keyword>
<evidence type="ECO:0000256" key="6">
    <source>
        <dbReference type="ARBA" id="ARBA00022826"/>
    </source>
</evidence>
<feature type="transmembrane region" description="Helical" evidence="13">
    <location>
        <begin position="112"/>
        <end position="134"/>
    </location>
</feature>
<evidence type="ECO:0000256" key="2">
    <source>
        <dbReference type="ARBA" id="ARBA00006920"/>
    </source>
</evidence>
<reference evidence="14 15" key="1">
    <citation type="submission" date="2017-10" db="EMBL/GenBank/DDBJ databases">
        <title>The new phylogeny of genus Mycobacterium.</title>
        <authorList>
            <person name="Tortoli E."/>
            <person name="Trovato A."/>
            <person name="Cirillo D.M."/>
        </authorList>
    </citation>
    <scope>NUCLEOTIDE SEQUENCE [LARGE SCALE GENOMIC DNA]</scope>
    <source>
        <strain evidence="14 15">CCUG37673</strain>
    </source>
</reference>
<organism evidence="14 15">
    <name type="scientific">Mycolicibacterium agri</name>
    <name type="common">Mycobacterium agri</name>
    <dbReference type="NCBI Taxonomy" id="36811"/>
    <lineage>
        <taxon>Bacteria</taxon>
        <taxon>Bacillati</taxon>
        <taxon>Actinomycetota</taxon>
        <taxon>Actinomycetes</taxon>
        <taxon>Mycobacteriales</taxon>
        <taxon>Mycobacteriaceae</taxon>
        <taxon>Mycolicibacterium</taxon>
    </lineage>
</organism>
<dbReference type="EMBL" id="PDCP01000014">
    <property type="protein sequence ID" value="PEG39536.1"/>
    <property type="molecule type" value="Genomic_DNA"/>
</dbReference>
<comment type="caution">
    <text evidence="14">The sequence shown here is derived from an EMBL/GenBank/DDBJ whole genome shotgun (WGS) entry which is preliminary data.</text>
</comment>
<keyword evidence="9" id="KW-0406">Ion transport</keyword>
<evidence type="ECO:0000256" key="8">
    <source>
        <dbReference type="ARBA" id="ARBA00022989"/>
    </source>
</evidence>
<keyword evidence="8 13" id="KW-1133">Transmembrane helix</keyword>
<proteinExistence type="inferred from homology"/>
<feature type="transmembrane region" description="Helical" evidence="13">
    <location>
        <begin position="49"/>
        <end position="68"/>
    </location>
</feature>
<evidence type="ECO:0000256" key="13">
    <source>
        <dbReference type="SAM" id="Phobius"/>
    </source>
</evidence>
<keyword evidence="15" id="KW-1185">Reference proteome</keyword>
<gene>
    <name evidence="14" type="ORF">CQY20_10115</name>
</gene>
<keyword evidence="11" id="KW-0407">Ion channel</keyword>
<protein>
    <submittedName>
        <fullName evidence="14">DUF1211 domain-containing membrane protein</fullName>
    </submittedName>
</protein>
<dbReference type="RefSeq" id="WP_097939995.1">
    <property type="nucleotide sequence ID" value="NZ_PDCP01000014.1"/>
</dbReference>
<feature type="transmembrane region" description="Helical" evidence="13">
    <location>
        <begin position="80"/>
        <end position="100"/>
    </location>
</feature>
<dbReference type="AlphaFoldDB" id="A0A2A7N6N7"/>
<evidence type="ECO:0000256" key="7">
    <source>
        <dbReference type="ARBA" id="ARBA00022958"/>
    </source>
</evidence>
<feature type="transmembrane region" description="Helical" evidence="13">
    <location>
        <begin position="12"/>
        <end position="29"/>
    </location>
</feature>
<dbReference type="InterPro" id="IPR010617">
    <property type="entry name" value="TMEM175-like"/>
</dbReference>
<keyword evidence="4" id="KW-0633">Potassium transport</keyword>
<feature type="transmembrane region" description="Helical" evidence="13">
    <location>
        <begin position="155"/>
        <end position="187"/>
    </location>
</feature>